<proteinExistence type="predicted"/>
<gene>
    <name evidence="6" type="ORF">XD57_1444</name>
</gene>
<keyword evidence="2" id="KW-0238">DNA-binding</keyword>
<protein>
    <submittedName>
        <fullName evidence="6">Transcriptional regulator, RpiR family</fullName>
    </submittedName>
</protein>
<dbReference type="GO" id="GO:1901135">
    <property type="term" value="P:carbohydrate derivative metabolic process"/>
    <property type="evidence" value="ECO:0007669"/>
    <property type="project" value="InterPro"/>
</dbReference>
<feature type="domain" description="HTH rpiR-type" evidence="4">
    <location>
        <begin position="16"/>
        <end position="92"/>
    </location>
</feature>
<dbReference type="Proteomes" id="UP000058636">
    <property type="component" value="Unassembled WGS sequence"/>
</dbReference>
<dbReference type="SUPFAM" id="SSF53697">
    <property type="entry name" value="SIS domain"/>
    <property type="match status" value="1"/>
</dbReference>
<dbReference type="PATRIC" id="fig|93930.3.peg.489"/>
<evidence type="ECO:0000259" key="5">
    <source>
        <dbReference type="PROSITE" id="PS51464"/>
    </source>
</evidence>
<evidence type="ECO:0000259" key="4">
    <source>
        <dbReference type="PROSITE" id="PS51071"/>
    </source>
</evidence>
<feature type="domain" description="SIS" evidence="5">
    <location>
        <begin position="124"/>
        <end position="263"/>
    </location>
</feature>
<evidence type="ECO:0000256" key="2">
    <source>
        <dbReference type="ARBA" id="ARBA00023125"/>
    </source>
</evidence>
<dbReference type="Pfam" id="PF01418">
    <property type="entry name" value="HTH_6"/>
    <property type="match status" value="1"/>
</dbReference>
<dbReference type="FunFam" id="3.40.50.10490:FF:000074">
    <property type="entry name" value="RpiR family transcriptional regulator"/>
    <property type="match status" value="1"/>
</dbReference>
<sequence>MCFWRRNTRSGRNGKLKIRDKILNVYTQFSPAERKVADYVLERPDDVIHYSITEFAKIVGVSETTIHRMIKKLDFEGYQAFKIALARELSGIEETIERRDFIDEEIDILRRLKDTLDMKNVEKAVEWILSAHRILFFGVGLSGMVSEYASLKFSLLGFHTFFSNDPHVQVIEAVNLTGEDLVISISHTGNIRDTVKSTQVAKDMGAKTIAITTNRQSELAKVVHLVLQSPPVKYDTYEFLRENIGEIAVVDVLFKETFQRIYRERKKHFENLEGVFKPKRF</sequence>
<dbReference type="InterPro" id="IPR009057">
    <property type="entry name" value="Homeodomain-like_sf"/>
</dbReference>
<dbReference type="GO" id="GO:0003677">
    <property type="term" value="F:DNA binding"/>
    <property type="evidence" value="ECO:0007669"/>
    <property type="project" value="UniProtKB-KW"/>
</dbReference>
<dbReference type="InterPro" id="IPR036388">
    <property type="entry name" value="WH-like_DNA-bd_sf"/>
</dbReference>
<dbReference type="PANTHER" id="PTHR30514:SF1">
    <property type="entry name" value="HTH-TYPE TRANSCRIPTIONAL REGULATOR HEXR-RELATED"/>
    <property type="match status" value="1"/>
</dbReference>
<dbReference type="PROSITE" id="PS51071">
    <property type="entry name" value="HTH_RPIR"/>
    <property type="match status" value="1"/>
</dbReference>
<dbReference type="PROSITE" id="PS51464">
    <property type="entry name" value="SIS"/>
    <property type="match status" value="1"/>
</dbReference>
<dbReference type="InterPro" id="IPR001347">
    <property type="entry name" value="SIS_dom"/>
</dbReference>
<reference evidence="6 7" key="1">
    <citation type="journal article" date="2015" name="MBio">
        <title>Genome-Resolved Metagenomic Analysis Reveals Roles for Candidate Phyla and Other Microbial Community Members in Biogeochemical Transformations in Oil Reservoirs.</title>
        <authorList>
            <person name="Hu P."/>
            <person name="Tom L."/>
            <person name="Singh A."/>
            <person name="Thomas B.C."/>
            <person name="Baker B.J."/>
            <person name="Piceno Y.M."/>
            <person name="Andersen G.L."/>
            <person name="Banfield J.F."/>
        </authorList>
    </citation>
    <scope>NUCLEOTIDE SEQUENCE [LARGE SCALE GENOMIC DNA]</scope>
    <source>
        <strain evidence="6">46_26</strain>
    </source>
</reference>
<dbReference type="Gene3D" id="3.40.50.10490">
    <property type="entry name" value="Glucose-6-phosphate isomerase like protein, domain 1"/>
    <property type="match status" value="1"/>
</dbReference>
<dbReference type="GO" id="GO:0003700">
    <property type="term" value="F:DNA-binding transcription factor activity"/>
    <property type="evidence" value="ECO:0007669"/>
    <property type="project" value="InterPro"/>
</dbReference>
<keyword evidence="3" id="KW-0804">Transcription</keyword>
<dbReference type="GO" id="GO:0097367">
    <property type="term" value="F:carbohydrate derivative binding"/>
    <property type="evidence" value="ECO:0007669"/>
    <property type="project" value="InterPro"/>
</dbReference>
<name>A0A101EPQ7_9THEM</name>
<dbReference type="CDD" id="cd05013">
    <property type="entry name" value="SIS_RpiR"/>
    <property type="match status" value="1"/>
</dbReference>
<organism evidence="6 7">
    <name type="scientific">Thermotoga petrophila</name>
    <dbReference type="NCBI Taxonomy" id="93929"/>
    <lineage>
        <taxon>Bacteria</taxon>
        <taxon>Thermotogati</taxon>
        <taxon>Thermotogota</taxon>
        <taxon>Thermotogae</taxon>
        <taxon>Thermotogales</taxon>
        <taxon>Thermotogaceae</taxon>
        <taxon>Thermotoga</taxon>
    </lineage>
</organism>
<comment type="caution">
    <text evidence="6">The sequence shown here is derived from an EMBL/GenBank/DDBJ whole genome shotgun (WGS) entry which is preliminary data.</text>
</comment>
<evidence type="ECO:0000256" key="1">
    <source>
        <dbReference type="ARBA" id="ARBA00023015"/>
    </source>
</evidence>
<evidence type="ECO:0000313" key="7">
    <source>
        <dbReference type="Proteomes" id="UP000058636"/>
    </source>
</evidence>
<dbReference type="PANTHER" id="PTHR30514">
    <property type="entry name" value="GLUCOKINASE"/>
    <property type="match status" value="1"/>
</dbReference>
<evidence type="ECO:0000313" key="6">
    <source>
        <dbReference type="EMBL" id="KUK22457.1"/>
    </source>
</evidence>
<dbReference type="InterPro" id="IPR035472">
    <property type="entry name" value="RpiR-like_SIS"/>
</dbReference>
<keyword evidence="1" id="KW-0805">Transcription regulation</keyword>
<dbReference type="InterPro" id="IPR046348">
    <property type="entry name" value="SIS_dom_sf"/>
</dbReference>
<dbReference type="InterPro" id="IPR047640">
    <property type="entry name" value="RpiR-like"/>
</dbReference>
<dbReference type="EMBL" id="LGFG01000158">
    <property type="protein sequence ID" value="KUK22457.1"/>
    <property type="molecule type" value="Genomic_DNA"/>
</dbReference>
<dbReference type="SUPFAM" id="SSF46689">
    <property type="entry name" value="Homeodomain-like"/>
    <property type="match status" value="1"/>
</dbReference>
<evidence type="ECO:0000256" key="3">
    <source>
        <dbReference type="ARBA" id="ARBA00023163"/>
    </source>
</evidence>
<accession>A0A101EPQ7</accession>
<dbReference type="Pfam" id="PF01380">
    <property type="entry name" value="SIS"/>
    <property type="match status" value="1"/>
</dbReference>
<dbReference type="AlphaFoldDB" id="A0A101EPQ7"/>
<dbReference type="InterPro" id="IPR000281">
    <property type="entry name" value="HTH_RpiR"/>
</dbReference>
<dbReference type="Gene3D" id="1.10.10.10">
    <property type="entry name" value="Winged helix-like DNA-binding domain superfamily/Winged helix DNA-binding domain"/>
    <property type="match status" value="1"/>
</dbReference>